<dbReference type="OrthoDB" id="9810153at2"/>
<evidence type="ECO:0000256" key="2">
    <source>
        <dbReference type="SAM" id="SignalP"/>
    </source>
</evidence>
<evidence type="ECO:0000313" key="4">
    <source>
        <dbReference type="Proteomes" id="UP000253314"/>
    </source>
</evidence>
<dbReference type="InterPro" id="IPR009343">
    <property type="entry name" value="DUF1002"/>
</dbReference>
<accession>A0A366Y0H3</accession>
<name>A0A366Y0H3_9BACI</name>
<protein>
    <submittedName>
        <fullName evidence="3">DUF1002 domain-containing protein</fullName>
    </submittedName>
</protein>
<dbReference type="EMBL" id="QOCW01000004">
    <property type="protein sequence ID" value="RBW70539.1"/>
    <property type="molecule type" value="Genomic_DNA"/>
</dbReference>
<dbReference type="RefSeq" id="WP_113804991.1">
    <property type="nucleotide sequence ID" value="NZ_QOCW01000004.1"/>
</dbReference>
<keyword evidence="2" id="KW-0732">Signal</keyword>
<dbReference type="InterPro" id="IPR027304">
    <property type="entry name" value="Trigger_fact/SurA_dom_sf"/>
</dbReference>
<keyword evidence="4" id="KW-1185">Reference proteome</keyword>
<keyword evidence="1" id="KW-0175">Coiled coil</keyword>
<feature type="coiled-coil region" evidence="1">
    <location>
        <begin position="235"/>
        <end position="262"/>
    </location>
</feature>
<evidence type="ECO:0000313" key="3">
    <source>
        <dbReference type="EMBL" id="RBW70539.1"/>
    </source>
</evidence>
<reference evidence="3 4" key="1">
    <citation type="submission" date="2018-07" db="EMBL/GenBank/DDBJ databases">
        <title>Lottiidibacillus patelloidae gen. nov., sp. nov., isolated from the intestinal tract of a marine limpet and the reclassification of B. taeanensis BH030017T, B. algicola KMM 3737T and B. hwajinpoensis SW-72T as genus Lottiidibacillus.</title>
        <authorList>
            <person name="Liu R."/>
            <person name="Huang Z."/>
        </authorList>
    </citation>
    <scope>NUCLEOTIDE SEQUENCE [LARGE SCALE GENOMIC DNA]</scope>
    <source>
        <strain evidence="3 4">BH030017</strain>
    </source>
</reference>
<sequence length="289" mass="32201">MKNWLMIFSLLASLLIGVSPVLADAAPGDVIVTLGEDLSEEQKNKLLEEMGVSQEIEPIIVTNKEEHQYLGQYISKAQIGTRALSSSKITIGEKDSGLTVTTNNITWVSEEMYVNSLVTAGVKDAEVYITAPFEVSGTAALTGLIKAYEITANIEIPEEQKQVANEEMVQSAQLGEKFGVEKATELMTRIKEEIAQNPPKTEQELRTLIEKVAADLGITLTEEELQSLISLFNKMKELNIDWNQVQDQLEQARNNLDEFLNREETKSFIQSFIDFLLTIVDGIKNMLSK</sequence>
<feature type="chain" id="PRO_5016942097" evidence="2">
    <location>
        <begin position="26"/>
        <end position="289"/>
    </location>
</feature>
<dbReference type="AlphaFoldDB" id="A0A366Y0H3"/>
<feature type="signal peptide" evidence="2">
    <location>
        <begin position="1"/>
        <end position="25"/>
    </location>
</feature>
<organism evidence="3 4">
    <name type="scientific">Bacillus taeanensis</name>
    <dbReference type="NCBI Taxonomy" id="273032"/>
    <lineage>
        <taxon>Bacteria</taxon>
        <taxon>Bacillati</taxon>
        <taxon>Bacillota</taxon>
        <taxon>Bacilli</taxon>
        <taxon>Bacillales</taxon>
        <taxon>Bacillaceae</taxon>
        <taxon>Bacillus</taxon>
    </lineage>
</organism>
<proteinExistence type="predicted"/>
<dbReference type="Pfam" id="PF06207">
    <property type="entry name" value="DUF1002"/>
    <property type="match status" value="1"/>
</dbReference>
<dbReference type="Proteomes" id="UP000253314">
    <property type="component" value="Unassembled WGS sequence"/>
</dbReference>
<comment type="caution">
    <text evidence="3">The sequence shown here is derived from an EMBL/GenBank/DDBJ whole genome shotgun (WGS) entry which is preliminary data.</text>
</comment>
<gene>
    <name evidence="3" type="ORF">DS031_05800</name>
</gene>
<evidence type="ECO:0000256" key="1">
    <source>
        <dbReference type="SAM" id="Coils"/>
    </source>
</evidence>
<dbReference type="SUPFAM" id="SSF109998">
    <property type="entry name" value="Triger factor/SurA peptide-binding domain-like"/>
    <property type="match status" value="1"/>
</dbReference>